<sequence>MAAAVLVYHWALLAEIKMDADTYASASAGRWWKVGLVTAATRRKWTQRPADSRHFCPRDVPCLEGGPSTSSSFLAAQPILHGWSFGGHPNPSHLHLFLLSLQVREFAK</sequence>
<reference evidence="1" key="2">
    <citation type="submission" date="2015-07" db="EMBL/GenBank/DDBJ databases">
        <authorList>
            <person name="Noorani M."/>
        </authorList>
    </citation>
    <scope>NUCLEOTIDE SEQUENCE</scope>
    <source>
        <strain evidence="1">Yugu1</strain>
    </source>
</reference>
<accession>A0A368QHH0</accession>
<dbReference type="AlphaFoldDB" id="A0A368QHH0"/>
<organism evidence="1">
    <name type="scientific">Setaria italica</name>
    <name type="common">Foxtail millet</name>
    <name type="synonym">Panicum italicum</name>
    <dbReference type="NCBI Taxonomy" id="4555"/>
    <lineage>
        <taxon>Eukaryota</taxon>
        <taxon>Viridiplantae</taxon>
        <taxon>Streptophyta</taxon>
        <taxon>Embryophyta</taxon>
        <taxon>Tracheophyta</taxon>
        <taxon>Spermatophyta</taxon>
        <taxon>Magnoliopsida</taxon>
        <taxon>Liliopsida</taxon>
        <taxon>Poales</taxon>
        <taxon>Poaceae</taxon>
        <taxon>PACMAD clade</taxon>
        <taxon>Panicoideae</taxon>
        <taxon>Panicodae</taxon>
        <taxon>Paniceae</taxon>
        <taxon>Cenchrinae</taxon>
        <taxon>Setaria</taxon>
    </lineage>
</organism>
<evidence type="ECO:0000313" key="1">
    <source>
        <dbReference type="EMBL" id="RCV17353.1"/>
    </source>
</evidence>
<gene>
    <name evidence="1" type="ORF">SETIT_3G213600v2</name>
</gene>
<reference evidence="1" key="1">
    <citation type="journal article" date="2012" name="Nat. Biotechnol.">
        <title>Reference genome sequence of the model plant Setaria.</title>
        <authorList>
            <person name="Bennetzen J.L."/>
            <person name="Schmutz J."/>
            <person name="Wang H."/>
            <person name="Percifield R."/>
            <person name="Hawkins J."/>
            <person name="Pontaroli A.C."/>
            <person name="Estep M."/>
            <person name="Feng L."/>
            <person name="Vaughn J.N."/>
            <person name="Grimwood J."/>
            <person name="Jenkins J."/>
            <person name="Barry K."/>
            <person name="Lindquist E."/>
            <person name="Hellsten U."/>
            <person name="Deshpande S."/>
            <person name="Wang X."/>
            <person name="Wu X."/>
            <person name="Mitros T."/>
            <person name="Triplett J."/>
            <person name="Yang X."/>
            <person name="Ye C.Y."/>
            <person name="Mauro-Herrera M."/>
            <person name="Wang L."/>
            <person name="Li P."/>
            <person name="Sharma M."/>
            <person name="Sharma R."/>
            <person name="Ronald P.C."/>
            <person name="Panaud O."/>
            <person name="Kellogg E.A."/>
            <person name="Brutnell T.P."/>
            <person name="Doust A.N."/>
            <person name="Tuskan G.A."/>
            <person name="Rokhsar D."/>
            <person name="Devos K.M."/>
        </authorList>
    </citation>
    <scope>NUCLEOTIDE SEQUENCE [LARGE SCALE GENOMIC DNA]</scope>
    <source>
        <strain evidence="1">Yugu1</strain>
    </source>
</reference>
<name>A0A368QHH0_SETIT</name>
<protein>
    <submittedName>
        <fullName evidence="1">Uncharacterized protein</fullName>
    </submittedName>
</protein>
<proteinExistence type="predicted"/>
<dbReference type="EMBL" id="CM003530">
    <property type="protein sequence ID" value="RCV17353.1"/>
    <property type="molecule type" value="Genomic_DNA"/>
</dbReference>